<dbReference type="EMBL" id="JAPQKR010000016">
    <property type="protein sequence ID" value="KAJ5190937.1"/>
    <property type="molecule type" value="Genomic_DNA"/>
</dbReference>
<dbReference type="OrthoDB" id="3650366at2759"/>
<comment type="caution">
    <text evidence="1">The sequence shown here is derived from an EMBL/GenBank/DDBJ whole genome shotgun (WGS) entry which is preliminary data.</text>
</comment>
<organism evidence="1 2">
    <name type="scientific">Penicillium cinerascens</name>
    <dbReference type="NCBI Taxonomy" id="70096"/>
    <lineage>
        <taxon>Eukaryota</taxon>
        <taxon>Fungi</taxon>
        <taxon>Dikarya</taxon>
        <taxon>Ascomycota</taxon>
        <taxon>Pezizomycotina</taxon>
        <taxon>Eurotiomycetes</taxon>
        <taxon>Eurotiomycetidae</taxon>
        <taxon>Eurotiales</taxon>
        <taxon>Aspergillaceae</taxon>
        <taxon>Penicillium</taxon>
    </lineage>
</organism>
<reference evidence="1" key="1">
    <citation type="submission" date="2022-12" db="EMBL/GenBank/DDBJ databases">
        <authorList>
            <person name="Petersen C."/>
        </authorList>
    </citation>
    <scope>NUCLEOTIDE SEQUENCE</scope>
    <source>
        <strain evidence="1">IBT 15544</strain>
    </source>
</reference>
<dbReference type="GeneID" id="83184279"/>
<evidence type="ECO:0000313" key="1">
    <source>
        <dbReference type="EMBL" id="KAJ5190937.1"/>
    </source>
</evidence>
<dbReference type="Proteomes" id="UP001150904">
    <property type="component" value="Unassembled WGS sequence"/>
</dbReference>
<reference evidence="1" key="2">
    <citation type="journal article" date="2023" name="IMA Fungus">
        <title>Comparative genomic study of the Penicillium genus elucidates a diverse pangenome and 15 lateral gene transfer events.</title>
        <authorList>
            <person name="Petersen C."/>
            <person name="Sorensen T."/>
            <person name="Nielsen M.R."/>
            <person name="Sondergaard T.E."/>
            <person name="Sorensen J.L."/>
            <person name="Fitzpatrick D.A."/>
            <person name="Frisvad J.C."/>
            <person name="Nielsen K.L."/>
        </authorList>
    </citation>
    <scope>NUCLEOTIDE SEQUENCE</scope>
    <source>
        <strain evidence="1">IBT 15544</strain>
    </source>
</reference>
<gene>
    <name evidence="1" type="ORF">N7498_009922</name>
</gene>
<proteinExistence type="predicted"/>
<protein>
    <submittedName>
        <fullName evidence="1">Uncharacterized protein</fullName>
    </submittedName>
</protein>
<dbReference type="AlphaFoldDB" id="A0A9W9J6S3"/>
<keyword evidence="2" id="KW-1185">Reference proteome</keyword>
<evidence type="ECO:0000313" key="2">
    <source>
        <dbReference type="Proteomes" id="UP001150904"/>
    </source>
</evidence>
<dbReference type="PANTHER" id="PTHR48312:SF1">
    <property type="entry name" value="SULFOTRANSFERASE"/>
    <property type="match status" value="1"/>
</dbReference>
<accession>A0A9W9J6S3</accession>
<dbReference type="PANTHER" id="PTHR48312">
    <property type="match status" value="1"/>
</dbReference>
<sequence>MRSLGLSDRPVSEWSAKAKAQVMESFHGSFNALEHYVAQGEADGKLVFAKEHCNFLEVPSSPLDTKAFTVQLPDRYAKPGDVVSVGNPTVLPDEFLRSWIPIFLIRHPARLFPSLCRALLEFHRMSLRGTRRLYDWYANDIRSRGSPSDPILLDSDDVINETGVIEQLPAQESKLAQASSSDDLFLDTLMTSSGIQSDKVAGNINIDEEAIKWRADFGDAVGALVERCVKEAMLDYNHLKSTRLLGV</sequence>
<dbReference type="RefSeq" id="XP_058303877.1">
    <property type="nucleotide sequence ID" value="XM_058456978.1"/>
</dbReference>
<name>A0A9W9J6S3_9EURO</name>